<gene>
    <name evidence="1" type="ORF">ACFO3F_01455</name>
</gene>
<sequence>MDVEGEYDAGLDELRAAARRDRRGRDAAAGINTWSARYITYEGSEQGQRWEHPRDGAESYPAGWVVTHGGSDWQSEESANLDEPGVAGWTHVEATDRLVAADAVPADEVEDPSLAPLDDRD</sequence>
<keyword evidence="2" id="KW-1185">Reference proteome</keyword>
<reference evidence="2" key="1">
    <citation type="journal article" date="2019" name="Int. J. Syst. Evol. Microbiol.">
        <title>The Global Catalogue of Microorganisms (GCM) 10K type strain sequencing project: providing services to taxonomists for standard genome sequencing and annotation.</title>
        <authorList>
            <consortium name="The Broad Institute Genomics Platform"/>
            <consortium name="The Broad Institute Genome Sequencing Center for Infectious Disease"/>
            <person name="Wu L."/>
            <person name="Ma J."/>
        </authorList>
    </citation>
    <scope>NUCLEOTIDE SEQUENCE [LARGE SCALE GENOMIC DNA]</scope>
    <source>
        <strain evidence="2">JCM 3369</strain>
    </source>
</reference>
<comment type="caution">
    <text evidence="1">The sequence shown here is derived from an EMBL/GenBank/DDBJ whole genome shotgun (WGS) entry which is preliminary data.</text>
</comment>
<proteinExistence type="predicted"/>
<dbReference type="Proteomes" id="UP001595955">
    <property type="component" value="Unassembled WGS sequence"/>
</dbReference>
<dbReference type="EMBL" id="JBHSGF010000001">
    <property type="protein sequence ID" value="MFC4553902.1"/>
    <property type="molecule type" value="Genomic_DNA"/>
</dbReference>
<protein>
    <submittedName>
        <fullName evidence="1">Uncharacterized protein</fullName>
    </submittedName>
</protein>
<evidence type="ECO:0000313" key="1">
    <source>
        <dbReference type="EMBL" id="MFC4553902.1"/>
    </source>
</evidence>
<organism evidence="1 2">
    <name type="scientific">Georgenia faecalis</name>
    <dbReference type="NCBI Taxonomy" id="2483799"/>
    <lineage>
        <taxon>Bacteria</taxon>
        <taxon>Bacillati</taxon>
        <taxon>Actinomycetota</taxon>
        <taxon>Actinomycetes</taxon>
        <taxon>Micrococcales</taxon>
        <taxon>Bogoriellaceae</taxon>
        <taxon>Georgenia</taxon>
    </lineage>
</organism>
<name>A0ABV9D6A7_9MICO</name>
<accession>A0ABV9D6A7</accession>
<evidence type="ECO:0000313" key="2">
    <source>
        <dbReference type="Proteomes" id="UP001595955"/>
    </source>
</evidence>
<dbReference type="RefSeq" id="WP_122823131.1">
    <property type="nucleotide sequence ID" value="NZ_CP033325.1"/>
</dbReference>